<name>M2M5P7_BAUPA</name>
<dbReference type="EMBL" id="KB445563">
    <property type="protein sequence ID" value="EMC91956.1"/>
    <property type="molecule type" value="Genomic_DNA"/>
</dbReference>
<keyword evidence="3" id="KW-1185">Reference proteome</keyword>
<dbReference type="RefSeq" id="XP_007681305.1">
    <property type="nucleotide sequence ID" value="XM_007683115.1"/>
</dbReference>
<evidence type="ECO:0000313" key="3">
    <source>
        <dbReference type="Proteomes" id="UP000011761"/>
    </source>
</evidence>
<dbReference type="OrthoDB" id="3535086at2759"/>
<protein>
    <submittedName>
        <fullName evidence="2">Uncharacterized protein</fullName>
    </submittedName>
</protein>
<dbReference type="AlphaFoldDB" id="M2M5P7"/>
<dbReference type="GeneID" id="19111416"/>
<reference evidence="2 3" key="1">
    <citation type="journal article" date="2012" name="PLoS Pathog.">
        <title>Diverse lifestyles and strategies of plant pathogenesis encoded in the genomes of eighteen Dothideomycetes fungi.</title>
        <authorList>
            <person name="Ohm R.A."/>
            <person name="Feau N."/>
            <person name="Henrissat B."/>
            <person name="Schoch C.L."/>
            <person name="Horwitz B.A."/>
            <person name="Barry K.W."/>
            <person name="Condon B.J."/>
            <person name="Copeland A.C."/>
            <person name="Dhillon B."/>
            <person name="Glaser F."/>
            <person name="Hesse C.N."/>
            <person name="Kosti I."/>
            <person name="LaButti K."/>
            <person name="Lindquist E.A."/>
            <person name="Lucas S."/>
            <person name="Salamov A.A."/>
            <person name="Bradshaw R.E."/>
            <person name="Ciuffetti L."/>
            <person name="Hamelin R.C."/>
            <person name="Kema G.H.J."/>
            <person name="Lawrence C."/>
            <person name="Scott J.A."/>
            <person name="Spatafora J.W."/>
            <person name="Turgeon B.G."/>
            <person name="de Wit P.J.G.M."/>
            <person name="Zhong S."/>
            <person name="Goodwin S.B."/>
            <person name="Grigoriev I.V."/>
        </authorList>
    </citation>
    <scope>NUCLEOTIDE SEQUENCE [LARGE SCALE GENOMIC DNA]</scope>
    <source>
        <strain evidence="2 3">UAMH 10762</strain>
    </source>
</reference>
<accession>M2M5P7</accession>
<dbReference type="Proteomes" id="UP000011761">
    <property type="component" value="Unassembled WGS sequence"/>
</dbReference>
<dbReference type="KEGG" id="bcom:BAUCODRAFT_312059"/>
<dbReference type="HOGENOM" id="CLU_160179_0_0_1"/>
<proteinExistence type="predicted"/>
<dbReference type="eggNOG" id="ENOG502TIW1">
    <property type="taxonomic scope" value="Eukaryota"/>
</dbReference>
<dbReference type="OMA" id="AMPPFGP"/>
<evidence type="ECO:0000313" key="2">
    <source>
        <dbReference type="EMBL" id="EMC91956.1"/>
    </source>
</evidence>
<evidence type="ECO:0000256" key="1">
    <source>
        <dbReference type="SAM" id="MobiDB-lite"/>
    </source>
</evidence>
<organism evidence="2 3">
    <name type="scientific">Baudoinia panamericana (strain UAMH 10762)</name>
    <name type="common">Angels' share fungus</name>
    <name type="synonym">Baudoinia compniacensis (strain UAMH 10762)</name>
    <dbReference type="NCBI Taxonomy" id="717646"/>
    <lineage>
        <taxon>Eukaryota</taxon>
        <taxon>Fungi</taxon>
        <taxon>Dikarya</taxon>
        <taxon>Ascomycota</taxon>
        <taxon>Pezizomycotina</taxon>
        <taxon>Dothideomycetes</taxon>
        <taxon>Dothideomycetidae</taxon>
        <taxon>Mycosphaerellales</taxon>
        <taxon>Teratosphaeriaceae</taxon>
        <taxon>Baudoinia</taxon>
    </lineage>
</organism>
<sequence length="117" mass="12696">MFPSHQPTRPKLPTPPTQNPRFQQQSRSSSSDLGTKPESIGPRNQLEAMPPSKVPAPIAQVPSGSAVYNPAIVHPVFFSSSWRKSPFPLPTTAAFSPAAVGYVFGDRRPRGQSMTKL</sequence>
<feature type="region of interest" description="Disordered" evidence="1">
    <location>
        <begin position="1"/>
        <end position="60"/>
    </location>
</feature>
<gene>
    <name evidence="2" type="ORF">BAUCODRAFT_312059</name>
</gene>